<feature type="compositionally biased region" description="Polar residues" evidence="1">
    <location>
        <begin position="259"/>
        <end position="293"/>
    </location>
</feature>
<reference evidence="3" key="1">
    <citation type="journal article" date="2019" name="Curr. Biol.">
        <title>Genome Sequence of Striga asiatica Provides Insight into the Evolution of Plant Parasitism.</title>
        <authorList>
            <person name="Yoshida S."/>
            <person name="Kim S."/>
            <person name="Wafula E.K."/>
            <person name="Tanskanen J."/>
            <person name="Kim Y.M."/>
            <person name="Honaas L."/>
            <person name="Yang Z."/>
            <person name="Spallek T."/>
            <person name="Conn C.E."/>
            <person name="Ichihashi Y."/>
            <person name="Cheong K."/>
            <person name="Cui S."/>
            <person name="Der J.P."/>
            <person name="Gundlach H."/>
            <person name="Jiao Y."/>
            <person name="Hori C."/>
            <person name="Ishida J.K."/>
            <person name="Kasahara H."/>
            <person name="Kiba T."/>
            <person name="Kim M.S."/>
            <person name="Koo N."/>
            <person name="Laohavisit A."/>
            <person name="Lee Y.H."/>
            <person name="Lumba S."/>
            <person name="McCourt P."/>
            <person name="Mortimer J.C."/>
            <person name="Mutuku J.M."/>
            <person name="Nomura T."/>
            <person name="Sasaki-Sekimoto Y."/>
            <person name="Seto Y."/>
            <person name="Wang Y."/>
            <person name="Wakatake T."/>
            <person name="Sakakibara H."/>
            <person name="Demura T."/>
            <person name="Yamaguchi S."/>
            <person name="Yoneyama K."/>
            <person name="Manabe R.I."/>
            <person name="Nelson D.C."/>
            <person name="Schulman A.H."/>
            <person name="Timko M.P."/>
            <person name="dePamphilis C.W."/>
            <person name="Choi D."/>
            <person name="Shirasu K."/>
        </authorList>
    </citation>
    <scope>NUCLEOTIDE SEQUENCE [LARGE SCALE GENOMIC DNA]</scope>
    <source>
        <strain evidence="3">cv. UVA1</strain>
    </source>
</reference>
<evidence type="ECO:0000313" key="2">
    <source>
        <dbReference type="EMBL" id="GER49078.1"/>
    </source>
</evidence>
<evidence type="ECO:0000256" key="1">
    <source>
        <dbReference type="SAM" id="MobiDB-lite"/>
    </source>
</evidence>
<gene>
    <name evidence="2" type="ORF">STAS_26298</name>
</gene>
<feature type="compositionally biased region" description="Polar residues" evidence="1">
    <location>
        <begin position="464"/>
        <end position="474"/>
    </location>
</feature>
<feature type="region of interest" description="Disordered" evidence="1">
    <location>
        <begin position="378"/>
        <end position="481"/>
    </location>
</feature>
<comment type="caution">
    <text evidence="2">The sequence shown here is derived from an EMBL/GenBank/DDBJ whole genome shotgun (WGS) entry which is preliminary data.</text>
</comment>
<name>A0A5A7QVX7_STRAF</name>
<protein>
    <submittedName>
        <fullName evidence="2">Chloride channel E</fullName>
    </submittedName>
</protein>
<dbReference type="Proteomes" id="UP000325081">
    <property type="component" value="Unassembled WGS sequence"/>
</dbReference>
<feature type="region of interest" description="Disordered" evidence="1">
    <location>
        <begin position="235"/>
        <end position="295"/>
    </location>
</feature>
<feature type="region of interest" description="Disordered" evidence="1">
    <location>
        <begin position="134"/>
        <end position="167"/>
    </location>
</feature>
<feature type="region of interest" description="Disordered" evidence="1">
    <location>
        <begin position="71"/>
        <end position="110"/>
    </location>
</feature>
<feature type="compositionally biased region" description="Low complexity" evidence="1">
    <location>
        <begin position="96"/>
        <end position="110"/>
    </location>
</feature>
<accession>A0A5A7QVX7</accession>
<dbReference type="AlphaFoldDB" id="A0A5A7QVX7"/>
<feature type="compositionally biased region" description="Basic and acidic residues" evidence="1">
    <location>
        <begin position="79"/>
        <end position="92"/>
    </location>
</feature>
<organism evidence="2 3">
    <name type="scientific">Striga asiatica</name>
    <name type="common">Asiatic witchweed</name>
    <name type="synonym">Buchnera asiatica</name>
    <dbReference type="NCBI Taxonomy" id="4170"/>
    <lineage>
        <taxon>Eukaryota</taxon>
        <taxon>Viridiplantae</taxon>
        <taxon>Streptophyta</taxon>
        <taxon>Embryophyta</taxon>
        <taxon>Tracheophyta</taxon>
        <taxon>Spermatophyta</taxon>
        <taxon>Magnoliopsida</taxon>
        <taxon>eudicotyledons</taxon>
        <taxon>Gunneridae</taxon>
        <taxon>Pentapetalae</taxon>
        <taxon>asterids</taxon>
        <taxon>lamiids</taxon>
        <taxon>Lamiales</taxon>
        <taxon>Orobanchaceae</taxon>
        <taxon>Buchnereae</taxon>
        <taxon>Striga</taxon>
    </lineage>
</organism>
<evidence type="ECO:0000313" key="3">
    <source>
        <dbReference type="Proteomes" id="UP000325081"/>
    </source>
</evidence>
<dbReference type="EMBL" id="BKCP01008404">
    <property type="protein sequence ID" value="GER49078.1"/>
    <property type="molecule type" value="Genomic_DNA"/>
</dbReference>
<feature type="compositionally biased region" description="Polar residues" evidence="1">
    <location>
        <begin position="155"/>
        <end position="167"/>
    </location>
</feature>
<proteinExistence type="predicted"/>
<keyword evidence="3" id="KW-1185">Reference proteome</keyword>
<feature type="compositionally biased region" description="Basic and acidic residues" evidence="1">
    <location>
        <begin position="141"/>
        <end position="154"/>
    </location>
</feature>
<sequence>MDPSTSTSATSQPSSPIQFSDLEFLANQQDFREAFSAFLTKFKSAFSVTKIEGEKMEKGERIGDAVIPIHQHAKLSQSDPRHKSQDKTEKHMNQMSSSPTATPSSVAAAVGCKEPQDTTNTGFVSLSAAKDTVLSASPQLDNRKSGSSDAEDKPTTTSKKGPQVNPISTLAESGKAENNNGHLVRSGLVPALSVEMPADINVSQRCSLNGGESLEKNPQLKDQKATNRITISSTSWAVSDKAQPHSINIGPNPSPLLHPQSNMSQPSGPDTTNPKAHSTNRDSNSQTAPSQPTGCVVAGSGGGEVSAVYRWIVVVGHVAGLFFFCGRDTGVGWLVCMYRLDDVELAGGKILLLADFRNGNGLRGVIALPYGHELPTELHHARRRPKNDPSKPGQCPKCTQEADLDTSFTDRMKDRPTSEPPRKPTPNLSPSHNPAGDPRTAQDAEASTGELSPFQHQESEKTTEGSTNAGQNTAYRDETSDARNPALSTVLLSLSLRFVLPRILAEKFKLLGVLTFENVQFYATV</sequence>
<feature type="compositionally biased region" description="Basic and acidic residues" evidence="1">
    <location>
        <begin position="408"/>
        <end position="422"/>
    </location>
</feature>